<gene>
    <name evidence="2" type="ORF">CYMTET_38495</name>
</gene>
<protein>
    <submittedName>
        <fullName evidence="2">Uncharacterized protein</fullName>
    </submittedName>
</protein>
<evidence type="ECO:0000313" key="2">
    <source>
        <dbReference type="EMBL" id="KAK3252198.1"/>
    </source>
</evidence>
<keyword evidence="3" id="KW-1185">Reference proteome</keyword>
<organism evidence="2 3">
    <name type="scientific">Cymbomonas tetramitiformis</name>
    <dbReference type="NCBI Taxonomy" id="36881"/>
    <lineage>
        <taxon>Eukaryota</taxon>
        <taxon>Viridiplantae</taxon>
        <taxon>Chlorophyta</taxon>
        <taxon>Pyramimonadophyceae</taxon>
        <taxon>Pyramimonadales</taxon>
        <taxon>Pyramimonadaceae</taxon>
        <taxon>Cymbomonas</taxon>
    </lineage>
</organism>
<dbReference type="AlphaFoldDB" id="A0AAE0CD75"/>
<comment type="caution">
    <text evidence="2">The sequence shown here is derived from an EMBL/GenBank/DDBJ whole genome shotgun (WGS) entry which is preliminary data.</text>
</comment>
<feature type="region of interest" description="Disordered" evidence="1">
    <location>
        <begin position="83"/>
        <end position="102"/>
    </location>
</feature>
<proteinExistence type="predicted"/>
<reference evidence="2 3" key="1">
    <citation type="journal article" date="2015" name="Genome Biol. Evol.">
        <title>Comparative Genomics of a Bacterivorous Green Alga Reveals Evolutionary Causalities and Consequences of Phago-Mixotrophic Mode of Nutrition.</title>
        <authorList>
            <person name="Burns J.A."/>
            <person name="Paasch A."/>
            <person name="Narechania A."/>
            <person name="Kim E."/>
        </authorList>
    </citation>
    <scope>NUCLEOTIDE SEQUENCE [LARGE SCALE GENOMIC DNA]</scope>
    <source>
        <strain evidence="2 3">PLY_AMNH</strain>
    </source>
</reference>
<evidence type="ECO:0000313" key="3">
    <source>
        <dbReference type="Proteomes" id="UP001190700"/>
    </source>
</evidence>
<name>A0AAE0CD75_9CHLO</name>
<evidence type="ECO:0000256" key="1">
    <source>
        <dbReference type="SAM" id="MobiDB-lite"/>
    </source>
</evidence>
<sequence length="102" mass="11233">MTLMLGNEFVYDHYDPEEVEQPTLNGDHGSARGGGFYIDDRYGADVTAPLYWAGNNTIADIFTRPLSPRAVFYDSPSYYGLELQSEGSDTDSGYGSGMDEVD</sequence>
<dbReference type="EMBL" id="LGRX02025561">
    <property type="protein sequence ID" value="KAK3252198.1"/>
    <property type="molecule type" value="Genomic_DNA"/>
</dbReference>
<dbReference type="Proteomes" id="UP001190700">
    <property type="component" value="Unassembled WGS sequence"/>
</dbReference>
<accession>A0AAE0CD75</accession>